<sequence>MSRTRVRTTNWYPISERIESLRTHETTRDELTDGFVGERLPNAQGTKSNVPDL</sequence>
<feature type="region of interest" description="Disordered" evidence="1">
    <location>
        <begin position="23"/>
        <end position="53"/>
    </location>
</feature>
<protein>
    <submittedName>
        <fullName evidence="2">(rape) hypothetical protein</fullName>
    </submittedName>
</protein>
<dbReference type="Proteomes" id="UP001295469">
    <property type="component" value="Chromosome C07"/>
</dbReference>
<organism evidence="2">
    <name type="scientific">Brassica napus</name>
    <name type="common">Rape</name>
    <dbReference type="NCBI Taxonomy" id="3708"/>
    <lineage>
        <taxon>Eukaryota</taxon>
        <taxon>Viridiplantae</taxon>
        <taxon>Streptophyta</taxon>
        <taxon>Embryophyta</taxon>
        <taxon>Tracheophyta</taxon>
        <taxon>Spermatophyta</taxon>
        <taxon>Magnoliopsida</taxon>
        <taxon>eudicotyledons</taxon>
        <taxon>Gunneridae</taxon>
        <taxon>Pentapetalae</taxon>
        <taxon>rosids</taxon>
        <taxon>malvids</taxon>
        <taxon>Brassicales</taxon>
        <taxon>Brassicaceae</taxon>
        <taxon>Brassiceae</taxon>
        <taxon>Brassica</taxon>
    </lineage>
</organism>
<gene>
    <name evidence="2" type="ORF">DARMORV10_C07P49700.1</name>
</gene>
<accession>A0A816MZQ6</accession>
<evidence type="ECO:0000256" key="1">
    <source>
        <dbReference type="SAM" id="MobiDB-lite"/>
    </source>
</evidence>
<evidence type="ECO:0000313" key="2">
    <source>
        <dbReference type="EMBL" id="CAF2024457.1"/>
    </source>
</evidence>
<feature type="compositionally biased region" description="Polar residues" evidence="1">
    <location>
        <begin position="43"/>
        <end position="53"/>
    </location>
</feature>
<dbReference type="EMBL" id="HG994371">
    <property type="protein sequence ID" value="CAF2024457.1"/>
    <property type="molecule type" value="Genomic_DNA"/>
</dbReference>
<proteinExistence type="predicted"/>
<reference evidence="2" key="1">
    <citation type="submission" date="2021-01" db="EMBL/GenBank/DDBJ databases">
        <authorList>
            <consortium name="Genoscope - CEA"/>
            <person name="William W."/>
        </authorList>
    </citation>
    <scope>NUCLEOTIDE SEQUENCE</scope>
</reference>
<dbReference type="AlphaFoldDB" id="A0A816MZQ6"/>
<name>A0A816MZQ6_BRANA</name>